<evidence type="ECO:0000256" key="1">
    <source>
        <dbReference type="ARBA" id="ARBA00022723"/>
    </source>
</evidence>
<organism evidence="5">
    <name type="scientific">Oppiella nova</name>
    <dbReference type="NCBI Taxonomy" id="334625"/>
    <lineage>
        <taxon>Eukaryota</taxon>
        <taxon>Metazoa</taxon>
        <taxon>Ecdysozoa</taxon>
        <taxon>Arthropoda</taxon>
        <taxon>Chelicerata</taxon>
        <taxon>Arachnida</taxon>
        <taxon>Acari</taxon>
        <taxon>Acariformes</taxon>
        <taxon>Sarcoptiformes</taxon>
        <taxon>Oribatida</taxon>
        <taxon>Brachypylina</taxon>
        <taxon>Oppioidea</taxon>
        <taxon>Oppiidae</taxon>
        <taxon>Oppiella</taxon>
    </lineage>
</organism>
<keyword evidence="2" id="KW-0378">Hydrolase</keyword>
<dbReference type="InterPro" id="IPR023696">
    <property type="entry name" value="Ureohydrolase_dom_sf"/>
</dbReference>
<reference evidence="5" key="1">
    <citation type="submission" date="2020-11" db="EMBL/GenBank/DDBJ databases">
        <authorList>
            <person name="Tran Van P."/>
        </authorList>
    </citation>
    <scope>NUCLEOTIDE SEQUENCE</scope>
</reference>
<dbReference type="PANTHER" id="PTHR43782:SF3">
    <property type="entry name" value="ARGINASE"/>
    <property type="match status" value="1"/>
</dbReference>
<keyword evidence="3" id="KW-0464">Manganese</keyword>
<dbReference type="OrthoDB" id="9992747at2759"/>
<dbReference type="GO" id="GO:0030145">
    <property type="term" value="F:manganese ion binding"/>
    <property type="evidence" value="ECO:0007669"/>
    <property type="project" value="TreeGrafter"/>
</dbReference>
<dbReference type="Proteomes" id="UP000728032">
    <property type="component" value="Unassembled WGS sequence"/>
</dbReference>
<dbReference type="Gene3D" id="3.40.800.10">
    <property type="entry name" value="Ureohydrolase domain"/>
    <property type="match status" value="1"/>
</dbReference>
<evidence type="ECO:0000313" key="6">
    <source>
        <dbReference type="Proteomes" id="UP000728032"/>
    </source>
</evidence>
<sequence>MVGAPTSVGQCKSGVELGPNALRAAGLIKQLQHLGHNVVDFGDIPHQSINTNQNSVNNKLKNVSEVQEMCSQLYSLVEKVVLDKRIPITLGGDHSIAMASISGNAGVVPNDELCVVWVDAHADINTVATTRTGHFHGMPASFLINQIQHHFNNPNNNCIQDCETSSRVK</sequence>
<dbReference type="GO" id="GO:0005634">
    <property type="term" value="C:nucleus"/>
    <property type="evidence" value="ECO:0007669"/>
    <property type="project" value="TreeGrafter"/>
</dbReference>
<protein>
    <recommendedName>
        <fullName evidence="7">Arginase</fullName>
    </recommendedName>
</protein>
<dbReference type="EMBL" id="CAJPVJ010003647">
    <property type="protein sequence ID" value="CAG2167807.1"/>
    <property type="molecule type" value="Genomic_DNA"/>
</dbReference>
<evidence type="ECO:0008006" key="7">
    <source>
        <dbReference type="Google" id="ProtNLM"/>
    </source>
</evidence>
<name>A0A7R9QKQ2_9ACAR</name>
<evidence type="ECO:0000256" key="4">
    <source>
        <dbReference type="PROSITE-ProRule" id="PRU00742"/>
    </source>
</evidence>
<proteinExistence type="inferred from homology"/>
<evidence type="ECO:0000256" key="3">
    <source>
        <dbReference type="ARBA" id="ARBA00023211"/>
    </source>
</evidence>
<evidence type="ECO:0000313" key="5">
    <source>
        <dbReference type="EMBL" id="CAD7649456.1"/>
    </source>
</evidence>
<evidence type="ECO:0000256" key="2">
    <source>
        <dbReference type="ARBA" id="ARBA00022801"/>
    </source>
</evidence>
<dbReference type="AlphaFoldDB" id="A0A7R9QKQ2"/>
<dbReference type="PANTHER" id="PTHR43782">
    <property type="entry name" value="ARGINASE"/>
    <property type="match status" value="1"/>
</dbReference>
<dbReference type="Pfam" id="PF00491">
    <property type="entry name" value="Arginase"/>
    <property type="match status" value="1"/>
</dbReference>
<dbReference type="PROSITE" id="PS51409">
    <property type="entry name" value="ARGINASE_2"/>
    <property type="match status" value="1"/>
</dbReference>
<dbReference type="GO" id="GO:0005829">
    <property type="term" value="C:cytosol"/>
    <property type="evidence" value="ECO:0007669"/>
    <property type="project" value="TreeGrafter"/>
</dbReference>
<dbReference type="SUPFAM" id="SSF52768">
    <property type="entry name" value="Arginase/deacetylase"/>
    <property type="match status" value="1"/>
</dbReference>
<dbReference type="PRINTS" id="PR00116">
    <property type="entry name" value="ARGINASE"/>
</dbReference>
<dbReference type="InterPro" id="IPR006035">
    <property type="entry name" value="Ureohydrolase"/>
</dbReference>
<dbReference type="EMBL" id="OC918472">
    <property type="protein sequence ID" value="CAD7649456.1"/>
    <property type="molecule type" value="Genomic_DNA"/>
</dbReference>
<accession>A0A7R9QKQ2</accession>
<keyword evidence="6" id="KW-1185">Reference proteome</keyword>
<dbReference type="GO" id="GO:0004053">
    <property type="term" value="F:arginase activity"/>
    <property type="evidence" value="ECO:0007669"/>
    <property type="project" value="TreeGrafter"/>
</dbReference>
<gene>
    <name evidence="5" type="ORF">ONB1V03_LOCUS7304</name>
</gene>
<comment type="similarity">
    <text evidence="4">Belongs to the arginase family.</text>
</comment>
<keyword evidence="1" id="KW-0479">Metal-binding</keyword>